<sequence length="459" mass="51116">MSEGGSSYLGSWYSWGGNMLSNAVQSVSSLIGFDLDVVDPDADSSKKADGASTNNGLYVQERQQVWGTKQFQQYIGADVTNLLSVPVFIMEPFTILQKAAEIMEYTDLLDKADSTADMYERFALVAAYCVSPFGAAERAWKPFNPILGETFECDGINGVKYLAEQVSHHPPVCAAHAQNAHFFYDLVSAPTTKFLGNSLEVYPYGRTRITLRSSGEVFSLVPPNAKVHNIVLGRTWVDAAGTMSIQCPTTGCYCTLEFKPCGWFSYGRYEFKGYVYDKDGVPRILVSGLWNAHVDTVPCDGQGNALPGEEVKRLWTCTPKPEDYYSFTTYAHKLNSSANIPLPLPSDSRRRSDRSKLAAGEMLAAGADKVKLEEMQRTERKERERLGDSWKPRWFNSVASPELIKGELDTEKVPFWEFNGEWLKVPRTEMSDEEGLSVNGKGFCPWQYPHLHAQAAASQ</sequence>
<proteinExistence type="inferred from homology"/>
<dbReference type="FunFam" id="2.40.160.120:FF:000001">
    <property type="entry name" value="Oxysterol-binding protein"/>
    <property type="match status" value="1"/>
</dbReference>
<gene>
    <name evidence="3" type="ORF">PPAR00522_LOCUS22186</name>
</gene>
<protein>
    <recommendedName>
        <fullName evidence="4">Oxysterol-binding protein</fullName>
    </recommendedName>
</protein>
<evidence type="ECO:0008006" key="4">
    <source>
        <dbReference type="Google" id="ProtNLM"/>
    </source>
</evidence>
<dbReference type="Gene3D" id="2.40.160.120">
    <property type="match status" value="1"/>
</dbReference>
<dbReference type="PANTHER" id="PTHR10972:SF136">
    <property type="entry name" value="OXYSTEROL-BINDING PROTEIN 8"/>
    <property type="match status" value="1"/>
</dbReference>
<dbReference type="PANTHER" id="PTHR10972">
    <property type="entry name" value="OXYSTEROL-BINDING PROTEIN-RELATED"/>
    <property type="match status" value="1"/>
</dbReference>
<dbReference type="SUPFAM" id="SSF144000">
    <property type="entry name" value="Oxysterol-binding protein-like"/>
    <property type="match status" value="1"/>
</dbReference>
<dbReference type="EMBL" id="HBFM01034046">
    <property type="protein sequence ID" value="CAD8793084.1"/>
    <property type="molecule type" value="Transcribed_RNA"/>
</dbReference>
<dbReference type="Pfam" id="PF01237">
    <property type="entry name" value="Oxysterol_BP"/>
    <property type="match status" value="1"/>
</dbReference>
<dbReference type="InterPro" id="IPR000648">
    <property type="entry name" value="Oxysterol-bd"/>
</dbReference>
<organism evidence="3">
    <name type="scientific">Polytomella parva</name>
    <dbReference type="NCBI Taxonomy" id="51329"/>
    <lineage>
        <taxon>Eukaryota</taxon>
        <taxon>Viridiplantae</taxon>
        <taxon>Chlorophyta</taxon>
        <taxon>core chlorophytes</taxon>
        <taxon>Chlorophyceae</taxon>
        <taxon>CS clade</taxon>
        <taxon>Chlamydomonadales</taxon>
        <taxon>Chlamydomonadaceae</taxon>
        <taxon>Polytomella</taxon>
    </lineage>
</organism>
<name>A0A7S0VRR3_9CHLO</name>
<dbReference type="InterPro" id="IPR018494">
    <property type="entry name" value="Oxysterol-bd_CS"/>
</dbReference>
<dbReference type="GO" id="GO:0120009">
    <property type="term" value="P:intermembrane lipid transfer"/>
    <property type="evidence" value="ECO:0007669"/>
    <property type="project" value="UniProtKB-ARBA"/>
</dbReference>
<accession>A0A7S0VRR3</accession>
<dbReference type="GO" id="GO:0005829">
    <property type="term" value="C:cytosol"/>
    <property type="evidence" value="ECO:0007669"/>
    <property type="project" value="TreeGrafter"/>
</dbReference>
<evidence type="ECO:0000256" key="2">
    <source>
        <dbReference type="RuleBase" id="RU003844"/>
    </source>
</evidence>
<dbReference type="InterPro" id="IPR037239">
    <property type="entry name" value="OSBP_sf"/>
</dbReference>
<dbReference type="AlphaFoldDB" id="A0A7S0VRR3"/>
<dbReference type="PROSITE" id="PS01013">
    <property type="entry name" value="OSBP"/>
    <property type="match status" value="1"/>
</dbReference>
<dbReference type="GO" id="GO:0016020">
    <property type="term" value="C:membrane"/>
    <property type="evidence" value="ECO:0007669"/>
    <property type="project" value="TreeGrafter"/>
</dbReference>
<dbReference type="GO" id="GO:0032934">
    <property type="term" value="F:sterol binding"/>
    <property type="evidence" value="ECO:0007669"/>
    <property type="project" value="TreeGrafter"/>
</dbReference>
<reference evidence="3" key="1">
    <citation type="submission" date="2021-01" db="EMBL/GenBank/DDBJ databases">
        <authorList>
            <person name="Corre E."/>
            <person name="Pelletier E."/>
            <person name="Niang G."/>
            <person name="Scheremetjew M."/>
            <person name="Finn R."/>
            <person name="Kale V."/>
            <person name="Holt S."/>
            <person name="Cochrane G."/>
            <person name="Meng A."/>
            <person name="Brown T."/>
            <person name="Cohen L."/>
        </authorList>
    </citation>
    <scope>NUCLEOTIDE SEQUENCE</scope>
    <source>
        <strain evidence="3">SAG 63-3</strain>
    </source>
</reference>
<comment type="similarity">
    <text evidence="1 2">Belongs to the OSBP family.</text>
</comment>
<dbReference type="Gene3D" id="3.30.70.3490">
    <property type="match status" value="1"/>
</dbReference>
<evidence type="ECO:0000256" key="1">
    <source>
        <dbReference type="ARBA" id="ARBA00008842"/>
    </source>
</evidence>
<evidence type="ECO:0000313" key="3">
    <source>
        <dbReference type="EMBL" id="CAD8793084.1"/>
    </source>
</evidence>